<dbReference type="NCBIfam" id="NF008999">
    <property type="entry name" value="PRK12343.1"/>
    <property type="match status" value="1"/>
</dbReference>
<dbReference type="Pfam" id="PF01967">
    <property type="entry name" value="MoaC"/>
    <property type="match status" value="1"/>
</dbReference>
<dbReference type="EMBL" id="UINC01088315">
    <property type="protein sequence ID" value="SVC38426.1"/>
    <property type="molecule type" value="Genomic_DNA"/>
</dbReference>
<name>A0A382LPD9_9ZZZZ</name>
<feature type="non-terminal residue" evidence="4">
    <location>
        <position position="130"/>
    </location>
</feature>
<dbReference type="InterPro" id="IPR036522">
    <property type="entry name" value="MoaC_sf"/>
</dbReference>
<gene>
    <name evidence="4" type="ORF">METZ01_LOCUS291280</name>
</gene>
<evidence type="ECO:0000256" key="2">
    <source>
        <dbReference type="ARBA" id="ARBA00023150"/>
    </source>
</evidence>
<dbReference type="AlphaFoldDB" id="A0A382LPD9"/>
<keyword evidence="2" id="KW-0501">Molybdenum cofactor biosynthesis</keyword>
<feature type="non-terminal residue" evidence="4">
    <location>
        <position position="1"/>
    </location>
</feature>
<proteinExistence type="predicted"/>
<dbReference type="UniPathway" id="UPA00344"/>
<organism evidence="4">
    <name type="scientific">marine metagenome</name>
    <dbReference type="NCBI Taxonomy" id="408172"/>
    <lineage>
        <taxon>unclassified sequences</taxon>
        <taxon>metagenomes</taxon>
        <taxon>ecological metagenomes</taxon>
    </lineage>
</organism>
<evidence type="ECO:0000256" key="1">
    <source>
        <dbReference type="ARBA" id="ARBA00005046"/>
    </source>
</evidence>
<reference evidence="4" key="1">
    <citation type="submission" date="2018-05" db="EMBL/GenBank/DDBJ databases">
        <authorList>
            <person name="Lanie J.A."/>
            <person name="Ng W.-L."/>
            <person name="Kazmierczak K.M."/>
            <person name="Andrzejewski T.M."/>
            <person name="Davidsen T.M."/>
            <person name="Wayne K.J."/>
            <person name="Tettelin H."/>
            <person name="Glass J.I."/>
            <person name="Rusch D."/>
            <person name="Podicherti R."/>
            <person name="Tsui H.-C.T."/>
            <person name="Winkler M.E."/>
        </authorList>
    </citation>
    <scope>NUCLEOTIDE SEQUENCE</scope>
</reference>
<evidence type="ECO:0000259" key="3">
    <source>
        <dbReference type="Pfam" id="PF01967"/>
    </source>
</evidence>
<feature type="domain" description="Molybdopterin cofactor biosynthesis C (MoaC)" evidence="3">
    <location>
        <begin position="2"/>
        <end position="129"/>
    </location>
</feature>
<evidence type="ECO:0000313" key="4">
    <source>
        <dbReference type="EMBL" id="SVC38426.1"/>
    </source>
</evidence>
<dbReference type="SUPFAM" id="SSF55040">
    <property type="entry name" value="Molybdenum cofactor biosynthesis protein C, MoaC"/>
    <property type="match status" value="1"/>
</dbReference>
<dbReference type="InterPro" id="IPR002820">
    <property type="entry name" value="Mopterin_CF_biosynth-C_dom"/>
</dbReference>
<protein>
    <recommendedName>
        <fullName evidence="3">Molybdopterin cofactor biosynthesis C (MoaC) domain-containing protein</fullName>
    </recommendedName>
</protein>
<accession>A0A382LPD9</accession>
<dbReference type="Gene3D" id="3.30.70.640">
    <property type="entry name" value="Molybdopterin cofactor biosynthesis C (MoaC) domain"/>
    <property type="match status" value="1"/>
</dbReference>
<dbReference type="GO" id="GO:0006777">
    <property type="term" value="P:Mo-molybdopterin cofactor biosynthetic process"/>
    <property type="evidence" value="ECO:0007669"/>
    <property type="project" value="UniProtKB-KW"/>
</dbReference>
<comment type="pathway">
    <text evidence="1">Cofactor biosynthesis; molybdopterin biosynthesis.</text>
</comment>
<sequence>VARCATARGRLQLRPATAQAIIGGEVPKGDPFATARVAAIQAVKATPTILPLCHPLPISSVEVEFALDGAEVECHVTVSATYRTGVEMEALTGVMAGLLCVWDLVKPFEKDETGQYPETRIHNVEVVEKL</sequence>